<keyword evidence="1" id="KW-0472">Membrane</keyword>
<dbReference type="STRING" id="1183438.GKIL_0685"/>
<feature type="transmembrane region" description="Helical" evidence="1">
    <location>
        <begin position="92"/>
        <end position="110"/>
    </location>
</feature>
<protein>
    <recommendedName>
        <fullName evidence="4">Metal-binding protein</fullName>
    </recommendedName>
</protein>
<dbReference type="HOGENOM" id="CLU_111923_0_0_3"/>
<dbReference type="eggNOG" id="COG2389">
    <property type="taxonomic scope" value="Bacteria"/>
</dbReference>
<feature type="transmembrane region" description="Helical" evidence="1">
    <location>
        <begin position="122"/>
        <end position="145"/>
    </location>
</feature>
<dbReference type="OrthoDB" id="69351at2"/>
<keyword evidence="1" id="KW-0812">Transmembrane</keyword>
<name>U5QDG6_GLOK1</name>
<evidence type="ECO:0000313" key="3">
    <source>
        <dbReference type="Proteomes" id="UP000017396"/>
    </source>
</evidence>
<dbReference type="Pfam" id="PF09988">
    <property type="entry name" value="DUF2227"/>
    <property type="match status" value="1"/>
</dbReference>
<organism evidence="2 3">
    <name type="scientific">Gloeobacter kilaueensis (strain ATCC BAA-2537 / CCAP 1431/1 / ULC 316 / JS1)</name>
    <dbReference type="NCBI Taxonomy" id="1183438"/>
    <lineage>
        <taxon>Bacteria</taxon>
        <taxon>Bacillati</taxon>
        <taxon>Cyanobacteriota</taxon>
        <taxon>Cyanophyceae</taxon>
        <taxon>Gloeobacterales</taxon>
        <taxon>Gloeobacteraceae</taxon>
        <taxon>Gloeobacter</taxon>
    </lineage>
</organism>
<dbReference type="PANTHER" id="PTHR39085:SF1">
    <property type="entry name" value="SLL0924 PROTEIN"/>
    <property type="match status" value="1"/>
</dbReference>
<evidence type="ECO:0000313" key="2">
    <source>
        <dbReference type="EMBL" id="AGY56931.1"/>
    </source>
</evidence>
<keyword evidence="1" id="KW-1133">Transmembrane helix</keyword>
<proteinExistence type="predicted"/>
<dbReference type="PATRIC" id="fig|1183438.3.peg.683"/>
<keyword evidence="3" id="KW-1185">Reference proteome</keyword>
<evidence type="ECO:0000256" key="1">
    <source>
        <dbReference type="SAM" id="Phobius"/>
    </source>
</evidence>
<gene>
    <name evidence="2" type="ORF">GKIL_0685</name>
</gene>
<dbReference type="Proteomes" id="UP000017396">
    <property type="component" value="Chromosome"/>
</dbReference>
<sequence length="187" mass="20831">MPSGRTHDRITWATAPAAVVAAWALTGSLRIAATVGVSYVFAGLMFGGDLDIHSIQYRRWGPLRWLWLPYRRLGTHRSWFTHGPIAGTLGRLVYLGIALACLGLPLAFVLEDWGDVPLHWRAHLLAAFSWGSAHWPVLVWGLLGLELGAMSHSLSDWMGSACRRLLRARRRRRQGASPYRISAARGR</sequence>
<evidence type="ECO:0008006" key="4">
    <source>
        <dbReference type="Google" id="ProtNLM"/>
    </source>
</evidence>
<dbReference type="KEGG" id="glj:GKIL_0685"/>
<dbReference type="EMBL" id="CP003587">
    <property type="protein sequence ID" value="AGY56931.1"/>
    <property type="molecule type" value="Genomic_DNA"/>
</dbReference>
<feature type="transmembrane region" description="Helical" evidence="1">
    <location>
        <begin position="20"/>
        <end position="46"/>
    </location>
</feature>
<dbReference type="AlphaFoldDB" id="U5QDG6"/>
<dbReference type="InterPro" id="IPR019250">
    <property type="entry name" value="DUF2227_metal-bd"/>
</dbReference>
<accession>U5QDG6</accession>
<dbReference type="PANTHER" id="PTHR39085">
    <property type="entry name" value="SLL0924 PROTEIN"/>
    <property type="match status" value="1"/>
</dbReference>
<reference evidence="2 3" key="1">
    <citation type="journal article" date="2013" name="PLoS ONE">
        <title>Cultivation and Complete Genome Sequencing of Gloeobacter kilaueensis sp. nov., from a Lava Cave in Kilauea Caldera, Hawai'i.</title>
        <authorList>
            <person name="Saw J.H."/>
            <person name="Schatz M."/>
            <person name="Brown M.V."/>
            <person name="Kunkel D.D."/>
            <person name="Foster J.S."/>
            <person name="Shick H."/>
            <person name="Christensen S."/>
            <person name="Hou S."/>
            <person name="Wan X."/>
            <person name="Donachie S.P."/>
        </authorList>
    </citation>
    <scope>NUCLEOTIDE SEQUENCE [LARGE SCALE GENOMIC DNA]</scope>
    <source>
        <strain evidence="3">JS</strain>
    </source>
</reference>